<accession>A0A6B2M550</accession>
<proteinExistence type="predicted"/>
<feature type="transmembrane region" description="Helical" evidence="1">
    <location>
        <begin position="249"/>
        <end position="272"/>
    </location>
</feature>
<feature type="transmembrane region" description="Helical" evidence="1">
    <location>
        <begin position="422"/>
        <end position="441"/>
    </location>
</feature>
<keyword evidence="2" id="KW-0732">Signal</keyword>
<reference evidence="3 4" key="1">
    <citation type="submission" date="2020-02" db="EMBL/GenBank/DDBJ databases">
        <title>Albibacoteraceae fam. nov., the first described family within the subdivision 4 Verrucomicrobia.</title>
        <authorList>
            <person name="Xi F."/>
        </authorList>
    </citation>
    <scope>NUCLEOTIDE SEQUENCE [LARGE SCALE GENOMIC DNA]</scope>
    <source>
        <strain evidence="3 4">CK1056</strain>
    </source>
</reference>
<keyword evidence="4" id="KW-1185">Reference proteome</keyword>
<evidence type="ECO:0000256" key="2">
    <source>
        <dbReference type="SAM" id="SignalP"/>
    </source>
</evidence>
<keyword evidence="1" id="KW-1133">Transmembrane helix</keyword>
<name>A0A6B2M550_9BACT</name>
<dbReference type="EMBL" id="JAAGNX010000003">
    <property type="protein sequence ID" value="NDV63506.1"/>
    <property type="molecule type" value="Genomic_DNA"/>
</dbReference>
<feature type="chain" id="PRO_5025518265" description="Na+/H+ antiporter" evidence="2">
    <location>
        <begin position="21"/>
        <end position="520"/>
    </location>
</feature>
<feature type="transmembrane region" description="Helical" evidence="1">
    <location>
        <begin position="338"/>
        <end position="355"/>
    </location>
</feature>
<dbReference type="Proteomes" id="UP000478417">
    <property type="component" value="Unassembled WGS sequence"/>
</dbReference>
<sequence length="520" mass="56940">MKTARFFPILILLFPAVAFAARGGHAPSEDTVTLPFSLAAYEAYEKAHGMESLTSILLHRIQENPFNLVASIIFLMAVVHTFMASKFQKMAHHLEIKHREELEKKYIAEGRDPADSKRKDTSFSATIYHFLGEVEAIFGIWCVPLLVSIFYFYGWGSATYYIDEVVNYTEPVFVVVIMAIASTRPVLHFSELILGRIAGIGGRSPKAWWFSILIVAPLLGSFITEPAAMTIAALLLAKTIYTLKPSNKFKYGTLGLLFVNVSVGGTLTHFAAPPVLMVAGKWGWDIAFMFTHFGWKAFVGIIIATSVYGFFLRKEFAVLKETADAREAEHTGAQEEPIPLWITIVVLGFMAWTVFNLHNPPIFIAGFLFFMAFVQATATHQDDVKIKGPILVGFFLAGLVTHGSLQQWWIAPILSQLGEFSLFTGATVLTAFNDNAAITFLASQVPAFDPMLGESAVIKEYAVVAGAVTGGGLTVIANAPNPAGQSLLSRYFEDGVAPGKLLLGALFPTLVMAACFMILQ</sequence>
<feature type="transmembrane region" description="Helical" evidence="1">
    <location>
        <begin position="501"/>
        <end position="519"/>
    </location>
</feature>
<dbReference type="AlphaFoldDB" id="A0A6B2M550"/>
<dbReference type="Pfam" id="PF07399">
    <property type="entry name" value="Na_H_antiport_3"/>
    <property type="match status" value="1"/>
</dbReference>
<gene>
    <name evidence="3" type="ORF">G0Q06_13660</name>
</gene>
<feature type="transmembrane region" description="Helical" evidence="1">
    <location>
        <begin position="461"/>
        <end position="481"/>
    </location>
</feature>
<keyword evidence="1" id="KW-0472">Membrane</keyword>
<feature type="transmembrane region" description="Helical" evidence="1">
    <location>
        <begin position="127"/>
        <end position="153"/>
    </location>
</feature>
<evidence type="ECO:0008006" key="5">
    <source>
        <dbReference type="Google" id="ProtNLM"/>
    </source>
</evidence>
<feature type="signal peptide" evidence="2">
    <location>
        <begin position="1"/>
        <end position="20"/>
    </location>
</feature>
<protein>
    <recommendedName>
        <fullName evidence="5">Na+/H+ antiporter</fullName>
    </recommendedName>
</protein>
<dbReference type="RefSeq" id="WP_163967104.1">
    <property type="nucleotide sequence ID" value="NZ_JAAGNX010000003.1"/>
</dbReference>
<organism evidence="3 4">
    <name type="scientific">Oceanipulchritudo coccoides</name>
    <dbReference type="NCBI Taxonomy" id="2706888"/>
    <lineage>
        <taxon>Bacteria</taxon>
        <taxon>Pseudomonadati</taxon>
        <taxon>Verrucomicrobiota</taxon>
        <taxon>Opitutia</taxon>
        <taxon>Puniceicoccales</taxon>
        <taxon>Oceanipulchritudinaceae</taxon>
        <taxon>Oceanipulchritudo</taxon>
    </lineage>
</organism>
<dbReference type="InterPro" id="IPR009978">
    <property type="entry name" value="Na_H_antiport_3"/>
</dbReference>
<feature type="transmembrane region" description="Helical" evidence="1">
    <location>
        <begin position="66"/>
        <end position="84"/>
    </location>
</feature>
<evidence type="ECO:0000256" key="1">
    <source>
        <dbReference type="SAM" id="Phobius"/>
    </source>
</evidence>
<feature type="transmembrane region" description="Helical" evidence="1">
    <location>
        <begin position="292"/>
        <end position="311"/>
    </location>
</feature>
<comment type="caution">
    <text evidence="3">The sequence shown here is derived from an EMBL/GenBank/DDBJ whole genome shotgun (WGS) entry which is preliminary data.</text>
</comment>
<evidence type="ECO:0000313" key="3">
    <source>
        <dbReference type="EMBL" id="NDV63506.1"/>
    </source>
</evidence>
<feature type="transmembrane region" description="Helical" evidence="1">
    <location>
        <begin position="208"/>
        <end position="237"/>
    </location>
</feature>
<feature type="transmembrane region" description="Helical" evidence="1">
    <location>
        <begin position="390"/>
        <end position="410"/>
    </location>
</feature>
<evidence type="ECO:0000313" key="4">
    <source>
        <dbReference type="Proteomes" id="UP000478417"/>
    </source>
</evidence>
<keyword evidence="1" id="KW-0812">Transmembrane</keyword>
<feature type="transmembrane region" description="Helical" evidence="1">
    <location>
        <begin position="361"/>
        <end position="378"/>
    </location>
</feature>